<dbReference type="InterPro" id="IPR010985">
    <property type="entry name" value="Ribbon_hlx_hlx"/>
</dbReference>
<accession>A0A6N9H8X3</accession>
<dbReference type="EMBL" id="WWEQ01000054">
    <property type="protein sequence ID" value="MYM20479.1"/>
    <property type="molecule type" value="Genomic_DNA"/>
</dbReference>
<dbReference type="InterPro" id="IPR013321">
    <property type="entry name" value="Arc_rbn_hlx_hlx"/>
</dbReference>
<comment type="caution">
    <text evidence="2">The sequence shown here is derived from an EMBL/GenBank/DDBJ whole genome shotgun (WGS) entry which is preliminary data.</text>
</comment>
<organism evidence="2 3">
    <name type="scientific">Brevibacterium rongguiense</name>
    <dbReference type="NCBI Taxonomy" id="2695267"/>
    <lineage>
        <taxon>Bacteria</taxon>
        <taxon>Bacillati</taxon>
        <taxon>Actinomycetota</taxon>
        <taxon>Actinomycetes</taxon>
        <taxon>Micrococcales</taxon>
        <taxon>Brevibacteriaceae</taxon>
        <taxon>Brevibacterium</taxon>
    </lineage>
</organism>
<evidence type="ECO:0000313" key="2">
    <source>
        <dbReference type="EMBL" id="MYM20479.1"/>
    </source>
</evidence>
<dbReference type="GO" id="GO:0006355">
    <property type="term" value="P:regulation of DNA-templated transcription"/>
    <property type="evidence" value="ECO:0007669"/>
    <property type="project" value="InterPro"/>
</dbReference>
<dbReference type="AlphaFoldDB" id="A0A6N9H8X3"/>
<keyword evidence="3" id="KW-1185">Reference proteome</keyword>
<dbReference type="Gene3D" id="1.10.1220.10">
    <property type="entry name" value="Met repressor-like"/>
    <property type="match status" value="1"/>
</dbReference>
<evidence type="ECO:0000313" key="3">
    <source>
        <dbReference type="Proteomes" id="UP000469215"/>
    </source>
</evidence>
<feature type="compositionally biased region" description="Polar residues" evidence="1">
    <location>
        <begin position="1"/>
        <end position="19"/>
    </location>
</feature>
<dbReference type="RefSeq" id="WP_160953895.1">
    <property type="nucleotide sequence ID" value="NZ_WWEQ01000054.1"/>
</dbReference>
<name>A0A6N9H8X3_9MICO</name>
<sequence length="90" mass="9869">MTGNNKFSKFAQTPASQSKPKIVPATRAAPTDEPATPLNTRVPKTLHRELKKRALEEDRTLREVVIEALMQYLNVDPNGGQGAEGDEEAP</sequence>
<dbReference type="SUPFAM" id="SSF47598">
    <property type="entry name" value="Ribbon-helix-helix"/>
    <property type="match status" value="1"/>
</dbReference>
<gene>
    <name evidence="2" type="ORF">GSY69_11010</name>
</gene>
<reference evidence="2 3" key="1">
    <citation type="submission" date="2020-01" db="EMBL/GenBank/DDBJ databases">
        <authorList>
            <person name="Deng T."/>
        </authorList>
    </citation>
    <scope>NUCLEOTIDE SEQUENCE [LARGE SCALE GENOMIC DNA]</scope>
    <source>
        <strain evidence="2 3">5221</strain>
    </source>
</reference>
<proteinExistence type="predicted"/>
<feature type="region of interest" description="Disordered" evidence="1">
    <location>
        <begin position="1"/>
        <end position="42"/>
    </location>
</feature>
<protein>
    <recommendedName>
        <fullName evidence="4">CopG family transcriptional regulator</fullName>
    </recommendedName>
</protein>
<dbReference type="Proteomes" id="UP000469215">
    <property type="component" value="Unassembled WGS sequence"/>
</dbReference>
<evidence type="ECO:0008006" key="4">
    <source>
        <dbReference type="Google" id="ProtNLM"/>
    </source>
</evidence>
<evidence type="ECO:0000256" key="1">
    <source>
        <dbReference type="SAM" id="MobiDB-lite"/>
    </source>
</evidence>